<dbReference type="CDD" id="cd09619">
    <property type="entry name" value="CBM9_like_4"/>
    <property type="match status" value="1"/>
</dbReference>
<accession>A0A6S6THB0</accession>
<feature type="chain" id="PRO_5027813623" description="Carbohydrate-binding domain-containing protein" evidence="1">
    <location>
        <begin position="24"/>
        <end position="808"/>
    </location>
</feature>
<evidence type="ECO:0000259" key="2">
    <source>
        <dbReference type="Pfam" id="PF06452"/>
    </source>
</evidence>
<organism evidence="3">
    <name type="scientific">uncultured Thiotrichaceae bacterium</name>
    <dbReference type="NCBI Taxonomy" id="298394"/>
    <lineage>
        <taxon>Bacteria</taxon>
        <taxon>Pseudomonadati</taxon>
        <taxon>Pseudomonadota</taxon>
        <taxon>Gammaproteobacteria</taxon>
        <taxon>Thiotrichales</taxon>
        <taxon>Thiotrichaceae</taxon>
        <taxon>environmental samples</taxon>
    </lineage>
</organism>
<reference evidence="3" key="1">
    <citation type="submission" date="2020-01" db="EMBL/GenBank/DDBJ databases">
        <authorList>
            <person name="Meier V. D."/>
            <person name="Meier V D."/>
        </authorList>
    </citation>
    <scope>NUCLEOTIDE SEQUENCE</scope>
    <source>
        <strain evidence="3">HLG_WM_MAG_07</strain>
    </source>
</reference>
<name>A0A6S6THB0_9GAMM</name>
<dbReference type="Gene3D" id="2.60.40.1190">
    <property type="match status" value="1"/>
</dbReference>
<dbReference type="Pfam" id="PF06452">
    <property type="entry name" value="CBM9_1"/>
    <property type="match status" value="1"/>
</dbReference>
<keyword evidence="1" id="KW-0732">Signal</keyword>
<dbReference type="AlphaFoldDB" id="A0A6S6THB0"/>
<evidence type="ECO:0000313" key="3">
    <source>
        <dbReference type="EMBL" id="CAA6817597.1"/>
    </source>
</evidence>
<dbReference type="GO" id="GO:0030246">
    <property type="term" value="F:carbohydrate binding"/>
    <property type="evidence" value="ECO:0007669"/>
    <property type="project" value="InterPro"/>
</dbReference>
<dbReference type="SUPFAM" id="SSF49344">
    <property type="entry name" value="CBD9-like"/>
    <property type="match status" value="1"/>
</dbReference>
<gene>
    <name evidence="3" type="ORF">HELGO_WM4850</name>
</gene>
<dbReference type="GO" id="GO:0004553">
    <property type="term" value="F:hydrolase activity, hydrolyzing O-glycosyl compounds"/>
    <property type="evidence" value="ECO:0007669"/>
    <property type="project" value="InterPro"/>
</dbReference>
<dbReference type="GO" id="GO:0016052">
    <property type="term" value="P:carbohydrate catabolic process"/>
    <property type="evidence" value="ECO:0007669"/>
    <property type="project" value="InterPro"/>
</dbReference>
<dbReference type="InterPro" id="IPR010502">
    <property type="entry name" value="Carb-bd_dom_fam9"/>
</dbReference>
<proteinExistence type="predicted"/>
<dbReference type="EMBL" id="CACVAY010000084">
    <property type="protein sequence ID" value="CAA6817597.1"/>
    <property type="molecule type" value="Genomic_DNA"/>
</dbReference>
<sequence length="808" mass="91972">MKIIRVLGCSVILAAIFLSTSHANNLNFASPLGMNTNETMDMNSSVPFVNLFKLSGHFNSEENRRWLTKGHIQYDQFGWPSKLNRGQAGTRFISNLPAGTIPSGHYTVKYDGKGKMKYGGNAKLVKSLPGKDIISITPGKEGRITGTLIITESDPRNYVRNISVLFPGGICMGDSFKRVRSQRQCGSRKYLSFEDHHQRILFNPDYLNFMKDFKIIRFMNMSGITRNDLSQWAKRPNIAQASWGGKEGVRGVPLEIMVELANQLNADAWFNLPHKADNIFVQNYARYVKDNLNPKLKAYVEYTNEAWNGIFTQAHYMKKQGLAMKLDRNRDQAGYKFYSKRSVEIFKIWERVFNNPNRLVRVMGGFTTNKRVTSTLLDFEDAYKHTDAFAIAPYFYIGQKRIKQIRDVNVVFRELNSPKNPYSIPRILSIVKEQADLAKQYGVDLVAYEGGQHLVAYKTRTLREGPNPTLIRANKDPRMRKLYYDFLMGWKKAGGKTFIAFSAPRIYTWHGSWGIKEHINQHASKAPKYQGLLAFNKNQPCWWEGCRTNARTVKKHTPLNMAKVDTSASLPPPSRVNYSMKATPSKVMFSEPTDVFATSSAAIQRHFGNKHVDVVSGHTIGRVKNPRQVFSNHWPFKLRNIVSGNIMGENDLGAVWQATWDSQYLHLKIEVRDDTVVKDSYAPWSDDSIEIFIDADGSRLSSYDKTNDFQLMYRLNDKTIGVSKNSPVRNTAGIKRNMQKTQHGYVLETGIPWRLLGVKPVIGRNIGIDIQINDDDNGHKRDGKLSWNAQEDNAWSNPSLFGNLTLSN</sequence>
<feature type="signal peptide" evidence="1">
    <location>
        <begin position="1"/>
        <end position="23"/>
    </location>
</feature>
<feature type="domain" description="Carbohydrate-binding" evidence="2">
    <location>
        <begin position="629"/>
        <end position="807"/>
    </location>
</feature>
<protein>
    <recommendedName>
        <fullName evidence="2">Carbohydrate-binding domain-containing protein</fullName>
    </recommendedName>
</protein>
<evidence type="ECO:0000256" key="1">
    <source>
        <dbReference type="SAM" id="SignalP"/>
    </source>
</evidence>